<dbReference type="RefSeq" id="WP_104709838.1">
    <property type="nucleotide sequence ID" value="NZ_PTRA01000001.1"/>
</dbReference>
<comment type="similarity">
    <text evidence="1">Belongs to the ABC transporter superfamily. ABCF family. Translational throttle EttA subfamily.</text>
</comment>
<keyword evidence="8" id="KW-0067">ATP-binding</keyword>
<dbReference type="SUPFAM" id="SSF52540">
    <property type="entry name" value="P-loop containing nucleoside triphosphate hydrolases"/>
    <property type="match status" value="2"/>
</dbReference>
<dbReference type="Pfam" id="PF12848">
    <property type="entry name" value="ABC_tran_Xtn"/>
    <property type="match status" value="1"/>
</dbReference>
<feature type="region of interest" description="Disordered" evidence="13">
    <location>
        <begin position="532"/>
        <end position="555"/>
    </location>
</feature>
<dbReference type="GO" id="GO:0016887">
    <property type="term" value="F:ATP hydrolysis activity"/>
    <property type="evidence" value="ECO:0007669"/>
    <property type="project" value="InterPro"/>
</dbReference>
<dbReference type="PROSITE" id="PS00211">
    <property type="entry name" value="ABC_TRANSPORTER_1"/>
    <property type="match status" value="2"/>
</dbReference>
<dbReference type="SMART" id="SM00382">
    <property type="entry name" value="AAA"/>
    <property type="match status" value="2"/>
</dbReference>
<evidence type="ECO:0000256" key="2">
    <source>
        <dbReference type="ARBA" id="ARBA00022490"/>
    </source>
</evidence>
<dbReference type="Gene3D" id="1.10.287.380">
    <property type="entry name" value="Valyl-tRNA synthetase, C-terminal domain"/>
    <property type="match status" value="1"/>
</dbReference>
<feature type="coiled-coil region" evidence="12">
    <location>
        <begin position="557"/>
        <end position="591"/>
    </location>
</feature>
<dbReference type="Gene3D" id="3.40.50.300">
    <property type="entry name" value="P-loop containing nucleotide triphosphate hydrolases"/>
    <property type="match status" value="2"/>
</dbReference>
<keyword evidence="6" id="KW-0547">Nucleotide-binding</keyword>
<dbReference type="InterPro" id="IPR032524">
    <property type="entry name" value="ABC_tran_C"/>
</dbReference>
<dbReference type="EMBL" id="PTRA01000001">
    <property type="protein sequence ID" value="PQA58640.1"/>
    <property type="molecule type" value="Genomic_DNA"/>
</dbReference>
<keyword evidence="11" id="KW-0648">Protein biosynthesis</keyword>
<keyword evidence="12" id="KW-0175">Coiled coil</keyword>
<dbReference type="InterPro" id="IPR051309">
    <property type="entry name" value="ABCF_ATPase"/>
</dbReference>
<keyword evidence="9" id="KW-0810">Translation regulation</keyword>
<name>A0A2S7IM57_9BACT</name>
<dbReference type="AlphaFoldDB" id="A0A2S7IM57"/>
<gene>
    <name evidence="15" type="ORF">C5O19_02970</name>
</gene>
<dbReference type="InterPro" id="IPR003593">
    <property type="entry name" value="AAA+_ATPase"/>
</dbReference>
<dbReference type="PANTHER" id="PTHR42855:SF1">
    <property type="entry name" value="ABC TRANSPORTER DOMAIN-CONTAINING PROTEIN"/>
    <property type="match status" value="1"/>
</dbReference>
<sequence length="621" mass="70732">MNYLSAEGLSKSTGERWLFRNITFGLSKGDKVALVGRNGTGKTSLMDVLAGLQAAEEGTVSIRKEVRVGYLNQQPNLDENQTVLDTLFLGDTPLLRAIREYERALIDGTDQQLADAAEQMEVQKAWDYESKVKQVLGRLGVAESNFNKEVGQLSGGQRKRVALAKVLLDEPDLLILDEPTNHLDLEAIEWLENYLGTANMTLLLVTHDRYFLDRVCTEILELDEGNIYRYKGNYSYFLERQSERHASESASVDKAQNLLRRELEWMRRQPKARGTKAQYRIDAFYDLQDKANQGRKESNVELNIGMARLGSKIIELEHIKKAFGDLKIVEDFEYVFRRRERVGIVGKNGVGKSTFLDILTGEQQADSGVISVGETVRFGYYTQSEPTFKPGQRVIDVVKDIAEVVTLGSGETITASQFLQHFLFDPKKQYTNVEKLSGGEKRRLQLLQVLIQNPNFLILDEPTNDLDIQTLNVLEDYLLQFAGCLVLVSHDRYFMDRLVEHLFVFEGEGKIRDFPGNYTDYRENLSSAPVVEPTKPKVEAPKPASTPAPVSTKRKLSYKEQRELETLEKEITELEGQRAALTEQMNAGEGDYQQITLWAKEIEEINIQLEEKEFRWMELSE</sequence>
<dbReference type="GO" id="GO:0000049">
    <property type="term" value="F:tRNA binding"/>
    <property type="evidence" value="ECO:0007669"/>
    <property type="project" value="UniProtKB-KW"/>
</dbReference>
<evidence type="ECO:0000256" key="6">
    <source>
        <dbReference type="ARBA" id="ARBA00022741"/>
    </source>
</evidence>
<dbReference type="Pfam" id="PF16326">
    <property type="entry name" value="ABC_tran_CTD"/>
    <property type="match status" value="1"/>
</dbReference>
<reference evidence="16" key="1">
    <citation type="submission" date="2018-02" db="EMBL/GenBank/DDBJ databases">
        <title>Genome sequencing of Solimonas sp. HR-BB.</title>
        <authorList>
            <person name="Lee Y."/>
            <person name="Jeon C.O."/>
        </authorList>
    </citation>
    <scope>NUCLEOTIDE SEQUENCE [LARGE SCALE GENOMIC DNA]</scope>
    <source>
        <strain evidence="16">HR-U</strain>
    </source>
</reference>
<dbReference type="CDD" id="cd03221">
    <property type="entry name" value="ABCF_EF-3"/>
    <property type="match status" value="2"/>
</dbReference>
<evidence type="ECO:0000256" key="1">
    <source>
        <dbReference type="ARBA" id="ARBA00005868"/>
    </source>
</evidence>
<dbReference type="InterPro" id="IPR037118">
    <property type="entry name" value="Val-tRNA_synth_C_sf"/>
</dbReference>
<evidence type="ECO:0000259" key="14">
    <source>
        <dbReference type="PROSITE" id="PS50893"/>
    </source>
</evidence>
<evidence type="ECO:0000256" key="13">
    <source>
        <dbReference type="SAM" id="MobiDB-lite"/>
    </source>
</evidence>
<dbReference type="InterPro" id="IPR003439">
    <property type="entry name" value="ABC_transporter-like_ATP-bd"/>
</dbReference>
<feature type="domain" description="ABC transporter" evidence="14">
    <location>
        <begin position="314"/>
        <end position="533"/>
    </location>
</feature>
<dbReference type="InterPro" id="IPR027417">
    <property type="entry name" value="P-loop_NTPase"/>
</dbReference>
<dbReference type="GO" id="GO:0005524">
    <property type="term" value="F:ATP binding"/>
    <property type="evidence" value="ECO:0007669"/>
    <property type="project" value="UniProtKB-KW"/>
</dbReference>
<proteinExistence type="inferred from homology"/>
<dbReference type="InterPro" id="IPR017871">
    <property type="entry name" value="ABC_transporter-like_CS"/>
</dbReference>
<feature type="domain" description="ABC transporter" evidence="14">
    <location>
        <begin position="4"/>
        <end position="249"/>
    </location>
</feature>
<evidence type="ECO:0000256" key="4">
    <source>
        <dbReference type="ARBA" id="ARBA00022730"/>
    </source>
</evidence>
<keyword evidence="16" id="KW-1185">Reference proteome</keyword>
<evidence type="ECO:0000256" key="11">
    <source>
        <dbReference type="ARBA" id="ARBA00022917"/>
    </source>
</evidence>
<keyword evidence="2" id="KW-0963">Cytoplasm</keyword>
<evidence type="ECO:0000256" key="3">
    <source>
        <dbReference type="ARBA" id="ARBA00022555"/>
    </source>
</evidence>
<keyword evidence="5" id="KW-0677">Repeat</keyword>
<dbReference type="GO" id="GO:0019843">
    <property type="term" value="F:rRNA binding"/>
    <property type="evidence" value="ECO:0007669"/>
    <property type="project" value="UniProtKB-KW"/>
</dbReference>
<dbReference type="Pfam" id="PF00005">
    <property type="entry name" value="ABC_tran"/>
    <property type="match status" value="2"/>
</dbReference>
<keyword evidence="4" id="KW-0699">rRNA-binding</keyword>
<evidence type="ECO:0000313" key="16">
    <source>
        <dbReference type="Proteomes" id="UP000239590"/>
    </source>
</evidence>
<dbReference type="FunFam" id="3.40.50.300:FF:000011">
    <property type="entry name" value="Putative ABC transporter ATP-binding component"/>
    <property type="match status" value="1"/>
</dbReference>
<dbReference type="GO" id="GO:0003677">
    <property type="term" value="F:DNA binding"/>
    <property type="evidence" value="ECO:0007669"/>
    <property type="project" value="InterPro"/>
</dbReference>
<evidence type="ECO:0000256" key="5">
    <source>
        <dbReference type="ARBA" id="ARBA00022737"/>
    </source>
</evidence>
<dbReference type="GO" id="GO:0006417">
    <property type="term" value="P:regulation of translation"/>
    <property type="evidence" value="ECO:0007669"/>
    <property type="project" value="UniProtKB-KW"/>
</dbReference>
<evidence type="ECO:0000313" key="15">
    <source>
        <dbReference type="EMBL" id="PQA58640.1"/>
    </source>
</evidence>
<keyword evidence="3" id="KW-0820">tRNA-binding</keyword>
<accession>A0A2S7IM57</accession>
<dbReference type="GO" id="GO:0006412">
    <property type="term" value="P:translation"/>
    <property type="evidence" value="ECO:0007669"/>
    <property type="project" value="UniProtKB-KW"/>
</dbReference>
<protein>
    <submittedName>
        <fullName evidence="15">ABC transporter</fullName>
    </submittedName>
</protein>
<dbReference type="OrthoDB" id="1521973at2"/>
<dbReference type="FunFam" id="3.40.50.300:FF:000183">
    <property type="entry name" value="ABC transporter ATP-binding protein yjjK"/>
    <property type="match status" value="1"/>
</dbReference>
<comment type="caution">
    <text evidence="15">The sequence shown here is derived from an EMBL/GenBank/DDBJ whole genome shotgun (WGS) entry which is preliminary data.</text>
</comment>
<dbReference type="InterPro" id="IPR032781">
    <property type="entry name" value="ABC_tran_Xtn"/>
</dbReference>
<evidence type="ECO:0000256" key="7">
    <source>
        <dbReference type="ARBA" id="ARBA00022801"/>
    </source>
</evidence>
<evidence type="ECO:0000256" key="8">
    <source>
        <dbReference type="ARBA" id="ARBA00022840"/>
    </source>
</evidence>
<dbReference type="PANTHER" id="PTHR42855">
    <property type="entry name" value="ABC TRANSPORTER ATP-BINDING SUBUNIT"/>
    <property type="match status" value="1"/>
</dbReference>
<evidence type="ECO:0000256" key="9">
    <source>
        <dbReference type="ARBA" id="ARBA00022845"/>
    </source>
</evidence>
<organism evidence="15 16">
    <name type="scientific">Siphonobacter curvatus</name>
    <dbReference type="NCBI Taxonomy" id="2094562"/>
    <lineage>
        <taxon>Bacteria</taxon>
        <taxon>Pseudomonadati</taxon>
        <taxon>Bacteroidota</taxon>
        <taxon>Cytophagia</taxon>
        <taxon>Cytophagales</taxon>
        <taxon>Cytophagaceae</taxon>
        <taxon>Siphonobacter</taxon>
    </lineage>
</organism>
<keyword evidence="7" id="KW-0378">Hydrolase</keyword>
<dbReference type="PROSITE" id="PS50893">
    <property type="entry name" value="ABC_TRANSPORTER_2"/>
    <property type="match status" value="2"/>
</dbReference>
<evidence type="ECO:0000256" key="10">
    <source>
        <dbReference type="ARBA" id="ARBA00022884"/>
    </source>
</evidence>
<keyword evidence="10" id="KW-0694">RNA-binding</keyword>
<dbReference type="Proteomes" id="UP000239590">
    <property type="component" value="Unassembled WGS sequence"/>
</dbReference>
<evidence type="ECO:0000256" key="12">
    <source>
        <dbReference type="SAM" id="Coils"/>
    </source>
</evidence>